<dbReference type="RefSeq" id="WP_409656371.1">
    <property type="nucleotide sequence ID" value="NZ_JBKBUW010000025.1"/>
</dbReference>
<sequence>MNKTLKTLLVVSSLAVAGAFAQQTPAPQPAPMQPRAMQRMMAPRGLIGNLYWSAAQFLGVTPAELAVLSGGTKTLAQVATDLGKTPAALEAALVTARNQAIDQAQQAGRLTAEQANTLKASSQAVAKAFVAQPVQLRMGLGGRGGWDGPRGRWR</sequence>
<evidence type="ECO:0000313" key="2">
    <source>
        <dbReference type="EMBL" id="HFG20660.1"/>
    </source>
</evidence>
<accession>A0A7C3HIK0</accession>
<gene>
    <name evidence="2" type="ORF">ENS82_08085</name>
</gene>
<dbReference type="AlphaFoldDB" id="A0A7C3HIK0"/>
<feature type="signal peptide" evidence="1">
    <location>
        <begin position="1"/>
        <end position="21"/>
    </location>
</feature>
<proteinExistence type="predicted"/>
<evidence type="ECO:0000256" key="1">
    <source>
        <dbReference type="SAM" id="SignalP"/>
    </source>
</evidence>
<keyword evidence="1" id="KW-0732">Signal</keyword>
<protein>
    <submittedName>
        <fullName evidence="2">Uncharacterized protein</fullName>
    </submittedName>
</protein>
<organism evidence="2">
    <name type="scientific">Meiothermus ruber</name>
    <dbReference type="NCBI Taxonomy" id="277"/>
    <lineage>
        <taxon>Bacteria</taxon>
        <taxon>Thermotogati</taxon>
        <taxon>Deinococcota</taxon>
        <taxon>Deinococci</taxon>
        <taxon>Thermales</taxon>
        <taxon>Thermaceae</taxon>
        <taxon>Meiothermus</taxon>
    </lineage>
</organism>
<reference evidence="2" key="1">
    <citation type="journal article" date="2020" name="mSystems">
        <title>Genome- and Community-Level Interaction Insights into Carbon Utilization and Element Cycling Functions of Hydrothermarchaeota in Hydrothermal Sediment.</title>
        <authorList>
            <person name="Zhou Z."/>
            <person name="Liu Y."/>
            <person name="Xu W."/>
            <person name="Pan J."/>
            <person name="Luo Z.H."/>
            <person name="Li M."/>
        </authorList>
    </citation>
    <scope>NUCLEOTIDE SEQUENCE [LARGE SCALE GENOMIC DNA]</scope>
    <source>
        <strain evidence="2">SpSt-524</strain>
    </source>
</reference>
<name>A0A7C3HIK0_MEIRU</name>
<comment type="caution">
    <text evidence="2">The sequence shown here is derived from an EMBL/GenBank/DDBJ whole genome shotgun (WGS) entry which is preliminary data.</text>
</comment>
<dbReference type="EMBL" id="DSWI01000016">
    <property type="protein sequence ID" value="HFG20660.1"/>
    <property type="molecule type" value="Genomic_DNA"/>
</dbReference>
<feature type="chain" id="PRO_5027699161" evidence="1">
    <location>
        <begin position="22"/>
        <end position="154"/>
    </location>
</feature>